<name>A0ABU7BJV9_9TELE</name>
<evidence type="ECO:0000313" key="4">
    <source>
        <dbReference type="Proteomes" id="UP001345963"/>
    </source>
</evidence>
<dbReference type="InterPro" id="IPR032675">
    <property type="entry name" value="LRR_dom_sf"/>
</dbReference>
<dbReference type="PANTHER" id="PTHR24106">
    <property type="entry name" value="NACHT, LRR AND CARD DOMAINS-CONTAINING"/>
    <property type="match status" value="1"/>
</dbReference>
<evidence type="ECO:0000256" key="1">
    <source>
        <dbReference type="ARBA" id="ARBA00022614"/>
    </source>
</evidence>
<keyword evidence="4" id="KW-1185">Reference proteome</keyword>
<dbReference type="InterPro" id="IPR051261">
    <property type="entry name" value="NLR"/>
</dbReference>
<protein>
    <submittedName>
        <fullName evidence="3">Uncharacterized protein</fullName>
    </submittedName>
</protein>
<keyword evidence="2" id="KW-0677">Repeat</keyword>
<accession>A0ABU7BJV9</accession>
<sequence length="82" mass="8649">MPGGSADEVLLQLLPVLKVSSKALLTGCKLSERSLEVLSLVLSSHSSSLKELDLSNSDLQDSGVKLLSVGLQSPNCKLETLK</sequence>
<evidence type="ECO:0000313" key="3">
    <source>
        <dbReference type="EMBL" id="MED6249883.1"/>
    </source>
</evidence>
<organism evidence="3 4">
    <name type="scientific">Ataeniobius toweri</name>
    <dbReference type="NCBI Taxonomy" id="208326"/>
    <lineage>
        <taxon>Eukaryota</taxon>
        <taxon>Metazoa</taxon>
        <taxon>Chordata</taxon>
        <taxon>Craniata</taxon>
        <taxon>Vertebrata</taxon>
        <taxon>Euteleostomi</taxon>
        <taxon>Actinopterygii</taxon>
        <taxon>Neopterygii</taxon>
        <taxon>Teleostei</taxon>
        <taxon>Neoteleostei</taxon>
        <taxon>Acanthomorphata</taxon>
        <taxon>Ovalentaria</taxon>
        <taxon>Atherinomorphae</taxon>
        <taxon>Cyprinodontiformes</taxon>
        <taxon>Goodeidae</taxon>
        <taxon>Ataeniobius</taxon>
    </lineage>
</organism>
<dbReference type="SUPFAM" id="SSF52047">
    <property type="entry name" value="RNI-like"/>
    <property type="match status" value="1"/>
</dbReference>
<reference evidence="3 4" key="1">
    <citation type="submission" date="2021-07" db="EMBL/GenBank/DDBJ databases">
        <authorList>
            <person name="Palmer J.M."/>
        </authorList>
    </citation>
    <scope>NUCLEOTIDE SEQUENCE [LARGE SCALE GENOMIC DNA]</scope>
    <source>
        <strain evidence="3 4">AT_MEX2019</strain>
        <tissue evidence="3">Muscle</tissue>
    </source>
</reference>
<proteinExistence type="predicted"/>
<evidence type="ECO:0000256" key="2">
    <source>
        <dbReference type="ARBA" id="ARBA00022737"/>
    </source>
</evidence>
<dbReference type="EMBL" id="JAHUTI010053684">
    <property type="protein sequence ID" value="MED6249883.1"/>
    <property type="molecule type" value="Genomic_DNA"/>
</dbReference>
<gene>
    <name evidence="3" type="ORF">ATANTOWER_021119</name>
</gene>
<dbReference type="Gene3D" id="3.80.10.10">
    <property type="entry name" value="Ribonuclease Inhibitor"/>
    <property type="match status" value="1"/>
</dbReference>
<comment type="caution">
    <text evidence="3">The sequence shown here is derived from an EMBL/GenBank/DDBJ whole genome shotgun (WGS) entry which is preliminary data.</text>
</comment>
<dbReference type="Proteomes" id="UP001345963">
    <property type="component" value="Unassembled WGS sequence"/>
</dbReference>
<dbReference type="SMART" id="SM00368">
    <property type="entry name" value="LRR_RI"/>
    <property type="match status" value="1"/>
</dbReference>
<keyword evidence="1" id="KW-0433">Leucine-rich repeat</keyword>